<dbReference type="PANTHER" id="PTHR34851">
    <property type="entry name" value="PROTEIN CBG05235-RELATED"/>
    <property type="match status" value="1"/>
</dbReference>
<organism evidence="2 3">
    <name type="scientific">Pristionchus entomophagus</name>
    <dbReference type="NCBI Taxonomy" id="358040"/>
    <lineage>
        <taxon>Eukaryota</taxon>
        <taxon>Metazoa</taxon>
        <taxon>Ecdysozoa</taxon>
        <taxon>Nematoda</taxon>
        <taxon>Chromadorea</taxon>
        <taxon>Rhabditida</taxon>
        <taxon>Rhabditina</taxon>
        <taxon>Diplogasteromorpha</taxon>
        <taxon>Diplogasteroidea</taxon>
        <taxon>Neodiplogasteridae</taxon>
        <taxon>Pristionchus</taxon>
    </lineage>
</organism>
<keyword evidence="1" id="KW-0812">Transmembrane</keyword>
<comment type="caution">
    <text evidence="2">The sequence shown here is derived from an EMBL/GenBank/DDBJ whole genome shotgun (WGS) entry which is preliminary data.</text>
</comment>
<sequence>MRNYVCCCGCVSVTHGSRILSMFTIMGGIAVIYNACVRSRGSTTMKFIGVVVGLFLIIAGVFAIHAVKARKPRQMFPAIGIQAIALLFSILYIAAFVFACATDDSNVAGGLRAECEKSPDLRRQLEDAGLSIEKFIRMVEITICIILSIGFLITLWFFSIQFNTYRFLKEFESKGFGPSAVDSYGV</sequence>
<evidence type="ECO:0000256" key="1">
    <source>
        <dbReference type="SAM" id="Phobius"/>
    </source>
</evidence>
<protein>
    <submittedName>
        <fullName evidence="2">Uncharacterized protein</fullName>
    </submittedName>
</protein>
<feature type="transmembrane region" description="Helical" evidence="1">
    <location>
        <begin position="79"/>
        <end position="99"/>
    </location>
</feature>
<evidence type="ECO:0000313" key="2">
    <source>
        <dbReference type="EMBL" id="GMS96780.1"/>
    </source>
</evidence>
<dbReference type="InterPro" id="IPR056709">
    <property type="entry name" value="DUF7807"/>
</dbReference>
<dbReference type="PANTHER" id="PTHR34851:SF5">
    <property type="entry name" value="MARVEL DOMAIN-CONTAINING PROTEIN"/>
    <property type="match status" value="1"/>
</dbReference>
<dbReference type="Pfam" id="PF25093">
    <property type="entry name" value="DUF7807"/>
    <property type="match status" value="1"/>
</dbReference>
<keyword evidence="3" id="KW-1185">Reference proteome</keyword>
<dbReference type="AlphaFoldDB" id="A0AAV5TR71"/>
<accession>A0AAV5TR71</accession>
<evidence type="ECO:0000313" key="3">
    <source>
        <dbReference type="Proteomes" id="UP001432027"/>
    </source>
</evidence>
<feature type="transmembrane region" description="Helical" evidence="1">
    <location>
        <begin position="135"/>
        <end position="158"/>
    </location>
</feature>
<gene>
    <name evidence="2" type="ORF">PENTCL1PPCAC_18955</name>
</gene>
<keyword evidence="1" id="KW-1133">Transmembrane helix</keyword>
<dbReference type="EMBL" id="BTSX01000004">
    <property type="protein sequence ID" value="GMS96780.1"/>
    <property type="molecule type" value="Genomic_DNA"/>
</dbReference>
<feature type="transmembrane region" description="Helical" evidence="1">
    <location>
        <begin position="47"/>
        <end position="67"/>
    </location>
</feature>
<proteinExistence type="predicted"/>
<keyword evidence="1" id="KW-0472">Membrane</keyword>
<reference evidence="2" key="1">
    <citation type="submission" date="2023-10" db="EMBL/GenBank/DDBJ databases">
        <title>Genome assembly of Pristionchus species.</title>
        <authorList>
            <person name="Yoshida K."/>
            <person name="Sommer R.J."/>
        </authorList>
    </citation>
    <scope>NUCLEOTIDE SEQUENCE</scope>
    <source>
        <strain evidence="2">RS0144</strain>
    </source>
</reference>
<name>A0AAV5TR71_9BILA</name>
<feature type="transmembrane region" description="Helical" evidence="1">
    <location>
        <begin position="19"/>
        <end position="35"/>
    </location>
</feature>
<dbReference type="Proteomes" id="UP001432027">
    <property type="component" value="Unassembled WGS sequence"/>
</dbReference>